<feature type="compositionally biased region" description="Basic and acidic residues" evidence="1">
    <location>
        <begin position="12"/>
        <end position="23"/>
    </location>
</feature>
<dbReference type="Proteomes" id="UP000050424">
    <property type="component" value="Unassembled WGS sequence"/>
</dbReference>
<feature type="region of interest" description="Disordered" evidence="1">
    <location>
        <begin position="126"/>
        <end position="151"/>
    </location>
</feature>
<comment type="caution">
    <text evidence="2">The sequence shown here is derived from an EMBL/GenBank/DDBJ whole genome shotgun (WGS) entry which is preliminary data.</text>
</comment>
<feature type="compositionally biased region" description="Basic residues" evidence="1">
    <location>
        <begin position="451"/>
        <end position="467"/>
    </location>
</feature>
<evidence type="ECO:0000256" key="1">
    <source>
        <dbReference type="SAM" id="MobiDB-lite"/>
    </source>
</evidence>
<feature type="region of interest" description="Disordered" evidence="1">
    <location>
        <begin position="536"/>
        <end position="559"/>
    </location>
</feature>
<feature type="compositionally biased region" description="Basic residues" evidence="1">
    <location>
        <begin position="1"/>
        <end position="11"/>
    </location>
</feature>
<feature type="compositionally biased region" description="Basic and acidic residues" evidence="1">
    <location>
        <begin position="697"/>
        <end position="720"/>
    </location>
</feature>
<feature type="compositionally biased region" description="Polar residues" evidence="1">
    <location>
        <begin position="579"/>
        <end position="599"/>
    </location>
</feature>
<dbReference type="AlphaFoldDB" id="A0A0P7BGX8"/>
<name>A0A0P7BGX8_9HYPO</name>
<feature type="compositionally biased region" description="Polar residues" evidence="1">
    <location>
        <begin position="536"/>
        <end position="553"/>
    </location>
</feature>
<feature type="compositionally biased region" description="Polar residues" evidence="1">
    <location>
        <begin position="25"/>
        <end position="34"/>
    </location>
</feature>
<evidence type="ECO:0000313" key="3">
    <source>
        <dbReference type="Proteomes" id="UP000050424"/>
    </source>
</evidence>
<feature type="region of interest" description="Disordered" evidence="1">
    <location>
        <begin position="579"/>
        <end position="730"/>
    </location>
</feature>
<feature type="region of interest" description="Disordered" evidence="1">
    <location>
        <begin position="439"/>
        <end position="500"/>
    </location>
</feature>
<keyword evidence="3" id="KW-1185">Reference proteome</keyword>
<evidence type="ECO:0000313" key="2">
    <source>
        <dbReference type="EMBL" id="KPM39517.1"/>
    </source>
</evidence>
<dbReference type="OrthoDB" id="5093926at2759"/>
<feature type="region of interest" description="Disordered" evidence="1">
    <location>
        <begin position="1"/>
        <end position="34"/>
    </location>
</feature>
<feature type="compositionally biased region" description="Basic and acidic residues" evidence="1">
    <location>
        <begin position="607"/>
        <end position="622"/>
    </location>
</feature>
<feature type="region of interest" description="Disordered" evidence="1">
    <location>
        <begin position="70"/>
        <end position="91"/>
    </location>
</feature>
<sequence length="747" mass="83394">MKTPKSKKRPKSKDSVEFNHRPFSDFQNPGTPSRELSTFSWVDDALALTPESPTKHRSAKHSLVGASGIANTKSAAAPTRPPIKGTGAHDDFLTRSQGLYRHPSLRRGSGQTVGTPKGVRRAITRQKKMENRPKNPVNEQTATSVSSNSGDIPMASEDAKKAPLPAITDWGNDPYRPQRGDVPPLIRTLAPRALSQLSFPEKTHVLKVCYKSRKVFLNLPRKVHQSEEEFWVVILAQLQPASDSSYIFGNWETLQSNVNSWCDVRRVELREGNLSPPRDSRQDLDLAIDAWNRIWLKRFCSVNRGCVETTILRGVLSFIKTELFEWTSTVLQQRREELEALARPKMLRNDSNLEEYSEFVGHLERTIKSGGRNSFKIREAEAVMSFVADLQPRLKEAIRQHLPPALDNHVAEESVLDQEIIEVSSDSDENQNEVLVSIETPDHTPQSLAKLHTHTKKSSSQSKKRMKQPSPPLDEASILPVKKRKTSRDSPPKSPPTSLSKALLESLPERLQEHLPERPQEHLPVRLAEVQRVVQHTYSQQQRDGSMSQQHFDSLQVESPRSVSSMSSFLPLSELLNSSLTSGPTTASSSRPSSLNLTPFHSKAKSPIRDEGEHPPTLEVKAESGLIGPRQEDAFPGRPYQGGLGGHGSNQDPTKIHDGTKSPSIPGQSEWRDVPNLLNSSQTDRDGTGLGTPRPSDQGDGKAAERDQGSPPLRFRESTADFRAMTPDSRSDMMFRALRTVMRKTNW</sequence>
<proteinExistence type="predicted"/>
<accession>A0A0P7BGX8</accession>
<organism evidence="2 3">
    <name type="scientific">Neonectria ditissima</name>
    <dbReference type="NCBI Taxonomy" id="78410"/>
    <lineage>
        <taxon>Eukaryota</taxon>
        <taxon>Fungi</taxon>
        <taxon>Dikarya</taxon>
        <taxon>Ascomycota</taxon>
        <taxon>Pezizomycotina</taxon>
        <taxon>Sordariomycetes</taxon>
        <taxon>Hypocreomycetidae</taxon>
        <taxon>Hypocreales</taxon>
        <taxon>Nectriaceae</taxon>
        <taxon>Neonectria</taxon>
    </lineage>
</organism>
<reference evidence="2 3" key="1">
    <citation type="submission" date="2015-09" db="EMBL/GenBank/DDBJ databases">
        <title>Draft genome of a European isolate of the apple canker pathogen Neonectria ditissima.</title>
        <authorList>
            <person name="Gomez-Cortecero A."/>
            <person name="Harrison R.J."/>
            <person name="Armitage A.D."/>
        </authorList>
    </citation>
    <scope>NUCLEOTIDE SEQUENCE [LARGE SCALE GENOMIC DNA]</scope>
    <source>
        <strain evidence="2 3">R09/05</strain>
    </source>
</reference>
<feature type="compositionally biased region" description="Polar residues" evidence="1">
    <location>
        <begin position="137"/>
        <end position="150"/>
    </location>
</feature>
<protein>
    <submittedName>
        <fullName evidence="2">Uncharacterized protein</fullName>
    </submittedName>
</protein>
<gene>
    <name evidence="2" type="ORF">AK830_g7045</name>
</gene>
<dbReference type="EMBL" id="LKCW01000105">
    <property type="protein sequence ID" value="KPM39517.1"/>
    <property type="molecule type" value="Genomic_DNA"/>
</dbReference>